<gene>
    <name evidence="5" type="primary">potD_1</name>
    <name evidence="5" type="ORF">SDC9_04624</name>
</gene>
<dbReference type="AlphaFoldDB" id="A0A644SWP0"/>
<dbReference type="Pfam" id="PF13416">
    <property type="entry name" value="SBP_bac_8"/>
    <property type="match status" value="1"/>
</dbReference>
<dbReference type="GO" id="GO:0015846">
    <property type="term" value="P:polyamine transport"/>
    <property type="evidence" value="ECO:0007669"/>
    <property type="project" value="InterPro"/>
</dbReference>
<dbReference type="InterPro" id="IPR006059">
    <property type="entry name" value="SBP"/>
</dbReference>
<protein>
    <submittedName>
        <fullName evidence="5">Spermidine/putrescine-binding periplasmic protein</fullName>
    </submittedName>
</protein>
<dbReference type="GO" id="GO:0019808">
    <property type="term" value="F:polyamine binding"/>
    <property type="evidence" value="ECO:0007669"/>
    <property type="project" value="InterPro"/>
</dbReference>
<name>A0A644SWP0_9ZZZZ</name>
<dbReference type="EMBL" id="VSSQ01000008">
    <property type="protein sequence ID" value="MPL59076.1"/>
    <property type="molecule type" value="Genomic_DNA"/>
</dbReference>
<keyword evidence="4" id="KW-0574">Periplasm</keyword>
<dbReference type="GO" id="GO:0042597">
    <property type="term" value="C:periplasmic space"/>
    <property type="evidence" value="ECO:0007669"/>
    <property type="project" value="UniProtKB-SubCell"/>
</dbReference>
<dbReference type="PRINTS" id="PR00909">
    <property type="entry name" value="SPERMDNBNDNG"/>
</dbReference>
<dbReference type="PROSITE" id="PS51257">
    <property type="entry name" value="PROKAR_LIPOPROTEIN"/>
    <property type="match status" value="1"/>
</dbReference>
<dbReference type="PIRSF" id="PIRSF019574">
    <property type="entry name" value="Periplasmic_polyamine_BP"/>
    <property type="match status" value="1"/>
</dbReference>
<comment type="subcellular location">
    <subcellularLocation>
        <location evidence="1">Periplasm</location>
    </subcellularLocation>
</comment>
<dbReference type="SUPFAM" id="SSF53850">
    <property type="entry name" value="Periplasmic binding protein-like II"/>
    <property type="match status" value="1"/>
</dbReference>
<keyword evidence="2" id="KW-0813">Transport</keyword>
<dbReference type="PANTHER" id="PTHR30222:SF17">
    <property type="entry name" value="SPERMIDINE_PUTRESCINE-BINDING PERIPLASMIC PROTEIN"/>
    <property type="match status" value="1"/>
</dbReference>
<evidence type="ECO:0000256" key="1">
    <source>
        <dbReference type="ARBA" id="ARBA00004418"/>
    </source>
</evidence>
<proteinExistence type="predicted"/>
<evidence type="ECO:0000313" key="5">
    <source>
        <dbReference type="EMBL" id="MPL59076.1"/>
    </source>
</evidence>
<dbReference type="PANTHER" id="PTHR30222">
    <property type="entry name" value="SPERMIDINE/PUTRESCINE-BINDING PERIPLASMIC PROTEIN"/>
    <property type="match status" value="1"/>
</dbReference>
<keyword evidence="3" id="KW-0732">Signal</keyword>
<comment type="caution">
    <text evidence="5">The sequence shown here is derived from an EMBL/GenBank/DDBJ whole genome shotgun (WGS) entry which is preliminary data.</text>
</comment>
<evidence type="ECO:0000256" key="4">
    <source>
        <dbReference type="ARBA" id="ARBA00022764"/>
    </source>
</evidence>
<accession>A0A644SWP0</accession>
<sequence length="352" mass="39166">MNKILRAVKPALLLVVFVVVGLLAGCSKNNEASKKLYIFNWTYYTPDSVIEKFEKEYGIDVIYDSFASNEEMFAKLKAGGANYDLCFPSGDYVSIMIKEGMLAKIDKSALKNYGNIAPDVLAKSDFDPGNEYSIPYYMGAAGVAVNKTKVPEYERSWSIFARKDLAGKMIMLDDMREVLGDALKYLGYSVNTVDVAEIEKAKSLVNDVWKPNLLKFDAEAFAKNFAAGEVWVAQGYAESIYAEMDPSRWGEVDFFIPKEGGPSYIDSMVILKDSKNSKTALSFIDFIHRPEIYAEFCDAFGFPATANVPARALKKGPQYYSAESLEPCELKKDVGADLGKYNAAWQQIKVGK</sequence>
<dbReference type="Gene3D" id="3.40.190.10">
    <property type="entry name" value="Periplasmic binding protein-like II"/>
    <property type="match status" value="2"/>
</dbReference>
<evidence type="ECO:0000256" key="3">
    <source>
        <dbReference type="ARBA" id="ARBA00022729"/>
    </source>
</evidence>
<organism evidence="5">
    <name type="scientific">bioreactor metagenome</name>
    <dbReference type="NCBI Taxonomy" id="1076179"/>
    <lineage>
        <taxon>unclassified sequences</taxon>
        <taxon>metagenomes</taxon>
        <taxon>ecological metagenomes</taxon>
    </lineage>
</organism>
<reference evidence="5" key="1">
    <citation type="submission" date="2019-08" db="EMBL/GenBank/DDBJ databases">
        <authorList>
            <person name="Kucharzyk K."/>
            <person name="Murdoch R.W."/>
            <person name="Higgins S."/>
            <person name="Loffler F."/>
        </authorList>
    </citation>
    <scope>NUCLEOTIDE SEQUENCE</scope>
</reference>
<evidence type="ECO:0000256" key="2">
    <source>
        <dbReference type="ARBA" id="ARBA00022448"/>
    </source>
</evidence>
<dbReference type="InterPro" id="IPR001188">
    <property type="entry name" value="Sperm_putr-bd"/>
</dbReference>